<name>A0A702DC78_SALDZ</name>
<sequence>MVLKHRELNELDEPFEFKMVDEVEDFDDEEKANGSEDIDESLKARRKANITYQNTRKEQLKKVGEHQIQIRLDDETFQKLCNLCNVLGYKTPKKGMRNLVELYSTMFKYLLRTSEEGFEYTPKNEQSIKILNIYKYVDHLKHEQQFPKDVIISKLEKRNIKIPVQKVNNSAIVFLKGGFLNQYFDKDKVIKVLKMVDENQ</sequence>
<proteinExistence type="predicted"/>
<comment type="caution">
    <text evidence="1">The sequence shown here is derived from an EMBL/GenBank/DDBJ whole genome shotgun (WGS) entry which is preliminary data.</text>
</comment>
<accession>A0A702DC78</accession>
<protein>
    <submittedName>
        <fullName evidence="1">Uncharacterized protein</fullName>
    </submittedName>
</protein>
<dbReference type="EMBL" id="DAAMIJ010000037">
    <property type="protein sequence ID" value="HAC6770619.1"/>
    <property type="molecule type" value="Genomic_DNA"/>
</dbReference>
<gene>
    <name evidence="1" type="ORF">G0D72_16110</name>
</gene>
<dbReference type="AlphaFoldDB" id="A0A702DC78"/>
<organism evidence="1">
    <name type="scientific">Salmonella diarizonae</name>
    <dbReference type="NCBI Taxonomy" id="59204"/>
    <lineage>
        <taxon>Bacteria</taxon>
        <taxon>Pseudomonadati</taxon>
        <taxon>Pseudomonadota</taxon>
        <taxon>Gammaproteobacteria</taxon>
        <taxon>Enterobacterales</taxon>
        <taxon>Enterobacteriaceae</taxon>
        <taxon>Salmonella</taxon>
    </lineage>
</organism>
<evidence type="ECO:0000313" key="1">
    <source>
        <dbReference type="EMBL" id="HAC6770619.1"/>
    </source>
</evidence>
<reference evidence="1" key="1">
    <citation type="journal article" date="2018" name="Genome Biol.">
        <title>SKESA: strategic k-mer extension for scrupulous assemblies.</title>
        <authorList>
            <person name="Souvorov A."/>
            <person name="Agarwala R."/>
            <person name="Lipman D.J."/>
        </authorList>
    </citation>
    <scope>NUCLEOTIDE SEQUENCE</scope>
    <source>
        <strain evidence="1">11-3796</strain>
    </source>
</reference>
<reference evidence="1" key="2">
    <citation type="submission" date="2018-07" db="EMBL/GenBank/DDBJ databases">
        <authorList>
            <consortium name="NCBI Pathogen Detection Project"/>
        </authorList>
    </citation>
    <scope>NUCLEOTIDE SEQUENCE</scope>
    <source>
        <strain evidence="1">11-3796</strain>
    </source>
</reference>